<accession>A0A317JNL0</accession>
<gene>
    <name evidence="1" type="ORF">C5B42_04300</name>
</gene>
<evidence type="ECO:0000313" key="2">
    <source>
        <dbReference type="Proteomes" id="UP000246104"/>
    </source>
</evidence>
<evidence type="ECO:0000313" key="1">
    <source>
        <dbReference type="EMBL" id="PWU23061.1"/>
    </source>
</evidence>
<organism evidence="1 2">
    <name type="scientific">Candidatus Cerribacteria bacterium 'Amazon FNV 2010 28 9'</name>
    <dbReference type="NCBI Taxonomy" id="2081795"/>
    <lineage>
        <taxon>Bacteria</taxon>
        <taxon>Candidatus Cerribacteria</taxon>
    </lineage>
</organism>
<comment type="caution">
    <text evidence="1">The sequence shown here is derived from an EMBL/GenBank/DDBJ whole genome shotgun (WGS) entry which is preliminary data.</text>
</comment>
<proteinExistence type="predicted"/>
<dbReference type="EMBL" id="PSRQ01000047">
    <property type="protein sequence ID" value="PWU23061.1"/>
    <property type="molecule type" value="Genomic_DNA"/>
</dbReference>
<protein>
    <submittedName>
        <fullName evidence="1">Uncharacterized protein</fullName>
    </submittedName>
</protein>
<dbReference type="AlphaFoldDB" id="A0A317JNL0"/>
<dbReference type="Proteomes" id="UP000246104">
    <property type="component" value="Unassembled WGS sequence"/>
</dbReference>
<sequence>MAETESVGTASHEILNNKDYATRMANDAIAMKLTVTGGQAQEQAMGATDSKWVVEVTGPMNVVKTWYDKWDNHIERQTRW</sequence>
<name>A0A317JNL0_9BACT</name>
<reference evidence="1 2" key="1">
    <citation type="submission" date="2018-02" db="EMBL/GenBank/DDBJ databases">
        <title>Genomic Reconstructions from Amazon Rainforest and Pasture Soil Reveal Novel Insights into the Physiology of Candidate Phyla in Tropical Sites.</title>
        <authorList>
            <person name="Kroeger M.E."/>
            <person name="Delmont T."/>
            <person name="Eren A.M."/>
            <person name="Guo J."/>
            <person name="Meyer K.M."/>
            <person name="Khan K."/>
            <person name="Rodrigues J.L.M."/>
            <person name="Bohannan B.J.M."/>
            <person name="Tringe S."/>
            <person name="Borges C.D."/>
            <person name="Tiedje J."/>
            <person name="Tsai S.M."/>
            <person name="Nusslein K."/>
        </authorList>
    </citation>
    <scope>NUCLEOTIDE SEQUENCE [LARGE SCALE GENOMIC DNA]</scope>
    <source>
        <strain evidence="1">Amazon FNV 2010 28 9</strain>
    </source>
</reference>